<accession>A0A8T0R8E6</accession>
<evidence type="ECO:0000313" key="2">
    <source>
        <dbReference type="Proteomes" id="UP000823388"/>
    </source>
</evidence>
<protein>
    <submittedName>
        <fullName evidence="1">Uncharacterized protein</fullName>
    </submittedName>
</protein>
<reference evidence="1" key="1">
    <citation type="submission" date="2020-05" db="EMBL/GenBank/DDBJ databases">
        <title>WGS assembly of Panicum virgatum.</title>
        <authorList>
            <person name="Lovell J.T."/>
            <person name="Jenkins J."/>
            <person name="Shu S."/>
            <person name="Juenger T.E."/>
            <person name="Schmutz J."/>
        </authorList>
    </citation>
    <scope>NUCLEOTIDE SEQUENCE</scope>
    <source>
        <strain evidence="1">AP13</strain>
    </source>
</reference>
<dbReference type="AlphaFoldDB" id="A0A8T0R8E6"/>
<gene>
    <name evidence="1" type="ORF">PVAP13_6KG036170</name>
</gene>
<keyword evidence="2" id="KW-1185">Reference proteome</keyword>
<proteinExistence type="predicted"/>
<organism evidence="1 2">
    <name type="scientific">Panicum virgatum</name>
    <name type="common">Blackwell switchgrass</name>
    <dbReference type="NCBI Taxonomy" id="38727"/>
    <lineage>
        <taxon>Eukaryota</taxon>
        <taxon>Viridiplantae</taxon>
        <taxon>Streptophyta</taxon>
        <taxon>Embryophyta</taxon>
        <taxon>Tracheophyta</taxon>
        <taxon>Spermatophyta</taxon>
        <taxon>Magnoliopsida</taxon>
        <taxon>Liliopsida</taxon>
        <taxon>Poales</taxon>
        <taxon>Poaceae</taxon>
        <taxon>PACMAD clade</taxon>
        <taxon>Panicoideae</taxon>
        <taxon>Panicodae</taxon>
        <taxon>Paniceae</taxon>
        <taxon>Panicinae</taxon>
        <taxon>Panicum</taxon>
        <taxon>Panicum sect. Hiantes</taxon>
    </lineage>
</organism>
<sequence length="44" mass="5136">MCNSGIDQGYLPSRKLRPFLDRVREMESLILFLGSNKRPKLMPQ</sequence>
<evidence type="ECO:0000313" key="1">
    <source>
        <dbReference type="EMBL" id="KAG2581470.1"/>
    </source>
</evidence>
<dbReference type="Proteomes" id="UP000823388">
    <property type="component" value="Chromosome 6K"/>
</dbReference>
<comment type="caution">
    <text evidence="1">The sequence shown here is derived from an EMBL/GenBank/DDBJ whole genome shotgun (WGS) entry which is preliminary data.</text>
</comment>
<name>A0A8T0R8E6_PANVG</name>
<dbReference type="EMBL" id="CM029047">
    <property type="protein sequence ID" value="KAG2581470.1"/>
    <property type="molecule type" value="Genomic_DNA"/>
</dbReference>